<organism evidence="2 3">
    <name type="scientific">Elasticomyces elasticus</name>
    <dbReference type="NCBI Taxonomy" id="574655"/>
    <lineage>
        <taxon>Eukaryota</taxon>
        <taxon>Fungi</taxon>
        <taxon>Dikarya</taxon>
        <taxon>Ascomycota</taxon>
        <taxon>Pezizomycotina</taxon>
        <taxon>Dothideomycetes</taxon>
        <taxon>Dothideomycetidae</taxon>
        <taxon>Mycosphaerellales</taxon>
        <taxon>Teratosphaeriaceae</taxon>
        <taxon>Elasticomyces</taxon>
    </lineage>
</organism>
<comment type="caution">
    <text evidence="2">The sequence shown here is derived from an EMBL/GenBank/DDBJ whole genome shotgun (WGS) entry which is preliminary data.</text>
</comment>
<dbReference type="PANTHER" id="PTHR42791">
    <property type="entry name" value="GNAT FAMILY ACETYLTRANSFERASE"/>
    <property type="match status" value="1"/>
</dbReference>
<dbReference type="AlphaFoldDB" id="A0AAN7WGK7"/>
<dbReference type="Proteomes" id="UP001310594">
    <property type="component" value="Unassembled WGS sequence"/>
</dbReference>
<evidence type="ECO:0000313" key="2">
    <source>
        <dbReference type="EMBL" id="KAK5704289.1"/>
    </source>
</evidence>
<dbReference type="EMBL" id="JAVRQU010000004">
    <property type="protein sequence ID" value="KAK5704289.1"/>
    <property type="molecule type" value="Genomic_DNA"/>
</dbReference>
<evidence type="ECO:0000313" key="3">
    <source>
        <dbReference type="Proteomes" id="UP001310594"/>
    </source>
</evidence>
<name>A0AAN7WGK7_9PEZI</name>
<feature type="domain" description="N-acetyltransferase" evidence="1">
    <location>
        <begin position="11"/>
        <end position="209"/>
    </location>
</feature>
<reference evidence="2" key="1">
    <citation type="submission" date="2023-08" db="EMBL/GenBank/DDBJ databases">
        <title>Black Yeasts Isolated from many extreme environments.</title>
        <authorList>
            <person name="Coleine C."/>
            <person name="Stajich J.E."/>
            <person name="Selbmann L."/>
        </authorList>
    </citation>
    <scope>NUCLEOTIDE SEQUENCE</scope>
    <source>
        <strain evidence="2">CCFEE 5810</strain>
    </source>
</reference>
<gene>
    <name evidence="2" type="ORF">LTR97_003305</name>
</gene>
<evidence type="ECO:0000259" key="1">
    <source>
        <dbReference type="PROSITE" id="PS51186"/>
    </source>
</evidence>
<dbReference type="Gene3D" id="3.40.630.30">
    <property type="match status" value="1"/>
</dbReference>
<protein>
    <recommendedName>
        <fullName evidence="1">N-acetyltransferase domain-containing protein</fullName>
    </recommendedName>
</protein>
<dbReference type="InterPro" id="IPR052523">
    <property type="entry name" value="Trichothecene_AcTrans"/>
</dbReference>
<sequence length="213" mass="24774">MGDLKLAEPRFRIRDAKKEDAPAMTEVFFRSFNALFWQYFMPDTAVLRQWWTDGWQAGVLSSTDQSFVVEDTEKDNKIVAFSRWMKPQSDGSQERECWPDLPPNMDLEVATAFFGGMEANRHEMMGKRPHWFLEMLGVHEDYQKFGIGASLIKWGTDQADSDGLETYLDASEKGKPYYKKRHAFGRDTPIKIPDRPEYGSFIYVSLVREPQKH</sequence>
<proteinExistence type="predicted"/>
<dbReference type="InterPro" id="IPR000182">
    <property type="entry name" value="GNAT_dom"/>
</dbReference>
<dbReference type="CDD" id="cd04301">
    <property type="entry name" value="NAT_SF"/>
    <property type="match status" value="1"/>
</dbReference>
<accession>A0AAN7WGK7</accession>
<dbReference type="PANTHER" id="PTHR42791:SF2">
    <property type="entry name" value="N-ACETYLTRANSFERASE DOMAIN-CONTAINING PROTEIN"/>
    <property type="match status" value="1"/>
</dbReference>
<dbReference type="SUPFAM" id="SSF55729">
    <property type="entry name" value="Acyl-CoA N-acyltransferases (Nat)"/>
    <property type="match status" value="1"/>
</dbReference>
<dbReference type="Pfam" id="PF00583">
    <property type="entry name" value="Acetyltransf_1"/>
    <property type="match status" value="1"/>
</dbReference>
<dbReference type="InterPro" id="IPR016181">
    <property type="entry name" value="Acyl_CoA_acyltransferase"/>
</dbReference>
<dbReference type="PROSITE" id="PS51186">
    <property type="entry name" value="GNAT"/>
    <property type="match status" value="1"/>
</dbReference>
<dbReference type="GO" id="GO:0016747">
    <property type="term" value="F:acyltransferase activity, transferring groups other than amino-acyl groups"/>
    <property type="evidence" value="ECO:0007669"/>
    <property type="project" value="InterPro"/>
</dbReference>